<proteinExistence type="predicted"/>
<gene>
    <name evidence="1" type="ORF">B1J93_08875</name>
</gene>
<dbReference type="Proteomes" id="UP000191008">
    <property type="component" value="Unassembled WGS sequence"/>
</dbReference>
<sequence length="146" mass="16560">MKLVFTTLTTGQAEFSSREDVGDDIIDLLKPLIKSNEFEIPFADGYMCVIDNTLFRINYKNTLLIQCGVCTNSTDSKKIWDELSKSNEIHVNAAPKASMPAHTPWLGVVTCPTLIRHVSIFSWVADFEKCVAWTIYEIKKENEQLI</sequence>
<dbReference type="EMBL" id="MVIT01000061">
    <property type="protein sequence ID" value="OOV43077.1"/>
    <property type="molecule type" value="Genomic_DNA"/>
</dbReference>
<protein>
    <submittedName>
        <fullName evidence="1">Uncharacterized protein</fullName>
    </submittedName>
</protein>
<organism evidence="1 2">
    <name type="scientific">Leptospira kirschneri serovar Pomona</name>
    <dbReference type="NCBI Taxonomy" id="561005"/>
    <lineage>
        <taxon>Bacteria</taxon>
        <taxon>Pseudomonadati</taxon>
        <taxon>Spirochaetota</taxon>
        <taxon>Spirochaetia</taxon>
        <taxon>Leptospirales</taxon>
        <taxon>Leptospiraceae</taxon>
        <taxon>Leptospira</taxon>
    </lineage>
</organism>
<evidence type="ECO:0000313" key="2">
    <source>
        <dbReference type="Proteomes" id="UP000191008"/>
    </source>
</evidence>
<reference evidence="1 2" key="1">
    <citation type="submission" date="2017-02" db="EMBL/GenBank/DDBJ databases">
        <title>Comparative genomic analysis of Brazilian Leptospira kirschneri strains of different serogroups.</title>
        <authorList>
            <person name="Moreno L.Z."/>
            <person name="Miraglia F."/>
            <person name="Kremer F.S."/>
            <person name="Eslabao M.R."/>
            <person name="Lilenbaum W."/>
            <person name="Dellagostin O.A."/>
            <person name="Moreno A.M."/>
        </authorList>
    </citation>
    <scope>NUCLEOTIDE SEQUENCE [LARGE SCALE GENOMIC DNA]</scope>
    <source>
        <strain evidence="1 2">M110/06</strain>
    </source>
</reference>
<dbReference type="RefSeq" id="WP_036033695.1">
    <property type="nucleotide sequence ID" value="NZ_MVIT01000061.1"/>
</dbReference>
<evidence type="ECO:0000313" key="1">
    <source>
        <dbReference type="EMBL" id="OOV43077.1"/>
    </source>
</evidence>
<accession>A0A1T1DQL3</accession>
<comment type="caution">
    <text evidence="1">The sequence shown here is derived from an EMBL/GenBank/DDBJ whole genome shotgun (WGS) entry which is preliminary data.</text>
</comment>
<name>A0A1T1DQL3_9LEPT</name>
<dbReference type="AlphaFoldDB" id="A0A1T1DQL3"/>